<feature type="compositionally biased region" description="Basic and acidic residues" evidence="1">
    <location>
        <begin position="92"/>
        <end position="108"/>
    </location>
</feature>
<feature type="region of interest" description="Disordered" evidence="1">
    <location>
        <begin position="159"/>
        <end position="209"/>
    </location>
</feature>
<dbReference type="AlphaFoldDB" id="A0A7Y7E787"/>
<feature type="non-terminal residue" evidence="2">
    <location>
        <position position="1"/>
    </location>
</feature>
<feature type="compositionally biased region" description="Low complexity" evidence="1">
    <location>
        <begin position="74"/>
        <end position="85"/>
    </location>
</feature>
<dbReference type="Proteomes" id="UP000587462">
    <property type="component" value="Unassembled WGS sequence"/>
</dbReference>
<feature type="region of interest" description="Disordered" evidence="1">
    <location>
        <begin position="1"/>
        <end position="110"/>
    </location>
</feature>
<sequence>AAGTGVLPAPFGRGGREPAPATSVVADSDTETGAPATGAPRTGPSHGTAGDGHGRSTAPSAPGSATPVPGTGSTAPDAAPGTVTPTPTPPAQDRDPGKDDGRKGDDGHPAVIAKLCRDYVDATRRNSGKGVDNDTLSALERAAGGAAVRAYCDHVLGTSTSGGGSDDQGEDTQGNSGLHNPLRSVPHPLVGLPDLSRTPGVTFSEPLAL</sequence>
<evidence type="ECO:0000313" key="2">
    <source>
        <dbReference type="EMBL" id="NVK77972.1"/>
    </source>
</evidence>
<comment type="caution">
    <text evidence="2">The sequence shown here is derived from an EMBL/GenBank/DDBJ whole genome shotgun (WGS) entry which is preliminary data.</text>
</comment>
<evidence type="ECO:0000256" key="1">
    <source>
        <dbReference type="SAM" id="MobiDB-lite"/>
    </source>
</evidence>
<gene>
    <name evidence="2" type="ORF">HG542_09865</name>
</gene>
<accession>A0A7Y7E787</accession>
<protein>
    <submittedName>
        <fullName evidence="2">Uncharacterized protein</fullName>
    </submittedName>
</protein>
<dbReference type="EMBL" id="JABBXF010000018">
    <property type="protein sequence ID" value="NVK77972.1"/>
    <property type="molecule type" value="Genomic_DNA"/>
</dbReference>
<name>A0A7Y7E787_STRMO</name>
<keyword evidence="3" id="KW-1185">Reference proteome</keyword>
<evidence type="ECO:0000313" key="3">
    <source>
        <dbReference type="Proteomes" id="UP000587462"/>
    </source>
</evidence>
<organism evidence="2 3">
    <name type="scientific">Streptomyces morookaense</name>
    <name type="common">Streptoverticillium morookaense</name>
    <dbReference type="NCBI Taxonomy" id="1970"/>
    <lineage>
        <taxon>Bacteria</taxon>
        <taxon>Bacillati</taxon>
        <taxon>Actinomycetota</taxon>
        <taxon>Actinomycetes</taxon>
        <taxon>Kitasatosporales</taxon>
        <taxon>Streptomycetaceae</taxon>
        <taxon>Streptomyces</taxon>
    </lineage>
</organism>
<reference evidence="2 3" key="1">
    <citation type="submission" date="2020-04" db="EMBL/GenBank/DDBJ databases">
        <title>Draft Genome Sequence of Streptomyces morookaense DSM 40503, an 8-azaguanine-producing strain.</title>
        <authorList>
            <person name="Qi J."/>
            <person name="Gao J.-M."/>
        </authorList>
    </citation>
    <scope>NUCLEOTIDE SEQUENCE [LARGE SCALE GENOMIC DNA]</scope>
    <source>
        <strain evidence="2 3">DSM 40503</strain>
    </source>
</reference>
<proteinExistence type="predicted"/>